<keyword evidence="3" id="KW-1185">Reference proteome</keyword>
<dbReference type="InterPro" id="IPR018310">
    <property type="entry name" value="Put_endonuclease_Z1-dom"/>
</dbReference>
<gene>
    <name evidence="2" type="ORF">GCM10009742_08360</name>
</gene>
<dbReference type="Pfam" id="PF10593">
    <property type="entry name" value="Z1"/>
    <property type="match status" value="1"/>
</dbReference>
<reference evidence="2 3" key="1">
    <citation type="journal article" date="2019" name="Int. J. Syst. Evol. Microbiol.">
        <title>The Global Catalogue of Microorganisms (GCM) 10K type strain sequencing project: providing services to taxonomists for standard genome sequencing and annotation.</title>
        <authorList>
            <consortium name="The Broad Institute Genomics Platform"/>
            <consortium name="The Broad Institute Genome Sequencing Center for Infectious Disease"/>
            <person name="Wu L."/>
            <person name="Ma J."/>
        </authorList>
    </citation>
    <scope>NUCLEOTIDE SEQUENCE [LARGE SCALE GENOMIC DNA]</scope>
    <source>
        <strain evidence="2 3">JCM 14304</strain>
    </source>
</reference>
<organism evidence="2 3">
    <name type="scientific">Kribbella karoonensis</name>
    <dbReference type="NCBI Taxonomy" id="324851"/>
    <lineage>
        <taxon>Bacteria</taxon>
        <taxon>Bacillati</taxon>
        <taxon>Actinomycetota</taxon>
        <taxon>Actinomycetes</taxon>
        <taxon>Propionibacteriales</taxon>
        <taxon>Kribbellaceae</taxon>
        <taxon>Kribbella</taxon>
    </lineage>
</organism>
<accession>A0ABN2D5B1</accession>
<protein>
    <submittedName>
        <fullName evidence="2">Z1 domain-containing protein</fullName>
    </submittedName>
</protein>
<dbReference type="Proteomes" id="UP001500190">
    <property type="component" value="Unassembled WGS sequence"/>
</dbReference>
<dbReference type="EMBL" id="BAAAND010000001">
    <property type="protein sequence ID" value="GAA1568585.1"/>
    <property type="molecule type" value="Genomic_DNA"/>
</dbReference>
<proteinExistence type="predicted"/>
<name>A0ABN2D5B1_9ACTN</name>
<dbReference type="SUPFAM" id="SSF52540">
    <property type="entry name" value="P-loop containing nucleoside triphosphate hydrolases"/>
    <property type="match status" value="1"/>
</dbReference>
<dbReference type="RefSeq" id="WP_344188008.1">
    <property type="nucleotide sequence ID" value="NZ_BAAAND010000001.1"/>
</dbReference>
<evidence type="ECO:0000313" key="2">
    <source>
        <dbReference type="EMBL" id="GAA1568585.1"/>
    </source>
</evidence>
<sequence length="987" mass="110632">MTEIQVGAAPVWTMPLRNLLQGFAEQAPGRLLPALAIFGGQVSEEELVDFIRRAPINNSAMVALRLAFAKWDASDDIVLFDADGIETGSGTIARRIAVVDALGLSPEAEAVIRQVIPVHQEDTIVISRDFEPWYDQARAQRSSVYWDDYEKYLAEVKKWPASAITTLDQSTNSVIERLTDPTRTEIKQTKGLVVGYVQSGKTANFTGVIAKAVDAGYRLIVVMTGTIEILRAQTQRRIDMELMGVENVLAGQDPADPEVAKGLDYQQDEDWLANRFIRHTEQALNQPGVARIRRVTTHHHDYKSLPQGMSQLRYERHDKTRPLNAQENLLHADAYVVIVKKNTAPLDKLIKDLRPLQAMLNELPALIIDDESDLASVNTKDPKKSKDRTKINDRIRRLMEIVPRAQYVGYTATPFANVFIDPDDESNLFPSDFVLSLPRPEDYMGVQEFHDVDRDWTHVDKTVVTSNELAYVRSLVGAPLSDPGRHKKELGEALDAWVLSGAIKKYRESVSGRTYRHHTMLVHEALTNMTHGDSAAIVRTLWNGGKFTAGEGLARLRKLFDNDFLPVMIARANGDPVPKNFDEVKVFVGKAIAEMESAGSDPVLIVNSDKSVQEQQEALDFDAGQVWRILVGGAKLSRGFTVEGLTVSFFRRRAGQADTLMQAGRWFGFREGYRDLVRLYIRRDSSVDLYEAFEALLLDEEAFRDELAKYAGFDEDGKPLLEPRQIPPLVSQHLPWLKPTARNKMFNAVVMSRASVGAFHQLSSVPERSKPGNQANLDNVILPLLKKATHDAALPYLDGEDHSRKEQHARVGLISAAEFLEYFDKLHWHPDYLSVIRPLRSFLDTATRQEGITDWAIVWPQRQERGRTLWFEELGADAPIWKRRRRPSPRIDFTGENKRNILAAGAVPAGEDIPVLGRSVTRGALVISLVADQEETSEATPVERAAVVGLISLRVPDKSIRSRRELIQWTVVVSAQSDDAIVNVGHT</sequence>
<feature type="domain" description="Putative endonuclease Z1" evidence="1">
    <location>
        <begin position="490"/>
        <end position="733"/>
    </location>
</feature>
<comment type="caution">
    <text evidence="2">The sequence shown here is derived from an EMBL/GenBank/DDBJ whole genome shotgun (WGS) entry which is preliminary data.</text>
</comment>
<dbReference type="InterPro" id="IPR027417">
    <property type="entry name" value="P-loop_NTPase"/>
</dbReference>
<evidence type="ECO:0000259" key="1">
    <source>
        <dbReference type="Pfam" id="PF10593"/>
    </source>
</evidence>
<evidence type="ECO:0000313" key="3">
    <source>
        <dbReference type="Proteomes" id="UP001500190"/>
    </source>
</evidence>